<dbReference type="FunFam" id="3.30.1360.40:FF:000001">
    <property type="entry name" value="Ribosome-recycling factor"/>
    <property type="match status" value="1"/>
</dbReference>
<dbReference type="InterPro" id="IPR036191">
    <property type="entry name" value="RRF_sf"/>
</dbReference>
<dbReference type="SUPFAM" id="SSF55194">
    <property type="entry name" value="Ribosome recycling factor, RRF"/>
    <property type="match status" value="1"/>
</dbReference>
<dbReference type="PANTHER" id="PTHR20982">
    <property type="entry name" value="RIBOSOME RECYCLING FACTOR"/>
    <property type="match status" value="1"/>
</dbReference>
<keyword evidence="4" id="KW-0648">Protein biosynthesis</keyword>
<comment type="similarity">
    <text evidence="2">Belongs to the RRF family.</text>
</comment>
<keyword evidence="6" id="KW-0812">Transmembrane</keyword>
<comment type="subcellular location">
    <subcellularLocation>
        <location evidence="1">Cytoplasm</location>
    </subcellularLocation>
</comment>
<evidence type="ECO:0000256" key="5">
    <source>
        <dbReference type="SAM" id="Coils"/>
    </source>
</evidence>
<evidence type="ECO:0000313" key="8">
    <source>
        <dbReference type="EMBL" id="CAE0835772.1"/>
    </source>
</evidence>
<reference evidence="8" key="1">
    <citation type="submission" date="2021-01" db="EMBL/GenBank/DDBJ databases">
        <authorList>
            <person name="Corre E."/>
            <person name="Pelletier E."/>
            <person name="Niang G."/>
            <person name="Scheremetjew M."/>
            <person name="Finn R."/>
            <person name="Kale V."/>
            <person name="Holt S."/>
            <person name="Cochrane G."/>
            <person name="Meng A."/>
            <person name="Brown T."/>
            <person name="Cohen L."/>
        </authorList>
    </citation>
    <scope>NUCLEOTIDE SEQUENCE</scope>
    <source>
        <strain evidence="8">CCMP1594</strain>
    </source>
</reference>
<keyword evidence="3" id="KW-0963">Cytoplasm</keyword>
<dbReference type="GO" id="GO:0043023">
    <property type="term" value="F:ribosomal large subunit binding"/>
    <property type="evidence" value="ECO:0007669"/>
    <property type="project" value="TreeGrafter"/>
</dbReference>
<evidence type="ECO:0000256" key="6">
    <source>
        <dbReference type="SAM" id="Phobius"/>
    </source>
</evidence>
<evidence type="ECO:0000256" key="4">
    <source>
        <dbReference type="ARBA" id="ARBA00022917"/>
    </source>
</evidence>
<dbReference type="FunFam" id="1.10.132.20:FF:000001">
    <property type="entry name" value="Ribosome-recycling factor"/>
    <property type="match status" value="1"/>
</dbReference>
<dbReference type="Gene3D" id="3.30.1360.40">
    <property type="match status" value="1"/>
</dbReference>
<evidence type="ECO:0000256" key="2">
    <source>
        <dbReference type="ARBA" id="ARBA00005912"/>
    </source>
</evidence>
<dbReference type="InterPro" id="IPR023584">
    <property type="entry name" value="Ribosome_recyc_fac_dom"/>
</dbReference>
<feature type="transmembrane region" description="Helical" evidence="6">
    <location>
        <begin position="7"/>
        <end position="27"/>
    </location>
</feature>
<keyword evidence="6" id="KW-0472">Membrane</keyword>
<dbReference type="NCBIfam" id="TIGR00496">
    <property type="entry name" value="frr"/>
    <property type="match status" value="1"/>
</dbReference>
<feature type="domain" description="Ribosome recycling factor" evidence="7">
    <location>
        <begin position="185"/>
        <end position="342"/>
    </location>
</feature>
<dbReference type="AlphaFoldDB" id="A0A7S4GFU2"/>
<protein>
    <recommendedName>
        <fullName evidence="7">Ribosome recycling factor domain-containing protein</fullName>
    </recommendedName>
</protein>
<evidence type="ECO:0000256" key="3">
    <source>
        <dbReference type="ARBA" id="ARBA00022490"/>
    </source>
</evidence>
<dbReference type="CDD" id="cd00520">
    <property type="entry name" value="RRF"/>
    <property type="match status" value="1"/>
</dbReference>
<dbReference type="HAMAP" id="MF_00040">
    <property type="entry name" value="RRF"/>
    <property type="match status" value="1"/>
</dbReference>
<dbReference type="EMBL" id="HBJA01137038">
    <property type="protein sequence ID" value="CAE0835772.1"/>
    <property type="molecule type" value="Transcribed_RNA"/>
</dbReference>
<dbReference type="PANTHER" id="PTHR20982:SF3">
    <property type="entry name" value="MITOCHONDRIAL RIBOSOME RECYCLING FACTOR PSEUDO 1"/>
    <property type="match status" value="1"/>
</dbReference>
<proteinExistence type="inferred from homology"/>
<dbReference type="GO" id="GO:0006412">
    <property type="term" value="P:translation"/>
    <property type="evidence" value="ECO:0007669"/>
    <property type="project" value="UniProtKB-KW"/>
</dbReference>
<accession>A0A7S4GFU2</accession>
<dbReference type="InterPro" id="IPR002661">
    <property type="entry name" value="Ribosome_recyc_fac"/>
</dbReference>
<feature type="coiled-coil region" evidence="5">
    <location>
        <begin position="151"/>
        <end position="185"/>
    </location>
</feature>
<dbReference type="PROSITE" id="PS51257">
    <property type="entry name" value="PROKAR_LIPOPROTEIN"/>
    <property type="match status" value="1"/>
</dbReference>
<evidence type="ECO:0000256" key="1">
    <source>
        <dbReference type="ARBA" id="ARBA00004496"/>
    </source>
</evidence>
<feature type="transmembrane region" description="Helical" evidence="6">
    <location>
        <begin position="99"/>
        <end position="120"/>
    </location>
</feature>
<keyword evidence="6" id="KW-1133">Transmembrane helix</keyword>
<organism evidence="8">
    <name type="scientific">Eutreptiella gymnastica</name>
    <dbReference type="NCBI Taxonomy" id="73025"/>
    <lineage>
        <taxon>Eukaryota</taxon>
        <taxon>Discoba</taxon>
        <taxon>Euglenozoa</taxon>
        <taxon>Euglenida</taxon>
        <taxon>Spirocuta</taxon>
        <taxon>Euglenophyceae</taxon>
        <taxon>Eutreptiales</taxon>
        <taxon>Eutreptiaceae</taxon>
        <taxon>Eutreptiella</taxon>
    </lineage>
</organism>
<dbReference type="GO" id="GO:0005737">
    <property type="term" value="C:cytoplasm"/>
    <property type="evidence" value="ECO:0007669"/>
    <property type="project" value="UniProtKB-SubCell"/>
</dbReference>
<name>A0A7S4GFU2_9EUGL</name>
<evidence type="ECO:0000259" key="7">
    <source>
        <dbReference type="Pfam" id="PF01765"/>
    </source>
</evidence>
<sequence>MADQRATSMLTVGAISLSVMGCALLLWSGTPQNTTMLLQNPTIPTTTRTLARSVPVAGVRPPMPVHAQLGAVQASTTDETLLDTMPMGMATEATAGSDVMGMSLLAVVGGVAGFLFGRYFQAPTRRLESQGYGSGQIAMAYASGMRPTHTALRLSAGSEEAEMEAEELQVEAEEKMDKAIEAAESKFGTVRTGRASPALLDRVRVSYYGALTPLRQLASVNVPDATTLVISPFDKTALQEIEKAIGGDPDLGLTCNNDGEKIRINVPALTSDRRKEMVKLVSKMGEEGKVQIRNIRRDVLKAADKLDLSEDAAAGFKTDVQKLTDNYTKKIEKMVELKEKELTTV</sequence>
<gene>
    <name evidence="8" type="ORF">EGYM00163_LOCUS47125</name>
</gene>
<dbReference type="Gene3D" id="1.10.132.20">
    <property type="entry name" value="Ribosome-recycling factor"/>
    <property type="match status" value="1"/>
</dbReference>
<keyword evidence="5" id="KW-0175">Coiled coil</keyword>
<dbReference type="Pfam" id="PF01765">
    <property type="entry name" value="RRF"/>
    <property type="match status" value="1"/>
</dbReference>